<keyword evidence="3" id="KW-0326">Glycosidase</keyword>
<comment type="similarity">
    <text evidence="1">Belongs to the glycosyl hydrolase 13 family.</text>
</comment>
<name>A0A1J4KBF3_9EUKA</name>
<dbReference type="Pfam" id="PF23915">
    <property type="entry name" value="SusG_C"/>
    <property type="match status" value="1"/>
</dbReference>
<evidence type="ECO:0000256" key="2">
    <source>
        <dbReference type="ARBA" id="ARBA00022801"/>
    </source>
</evidence>
<dbReference type="EMBL" id="MLAK01000715">
    <property type="protein sequence ID" value="OHT06805.1"/>
    <property type="molecule type" value="Genomic_DNA"/>
</dbReference>
<dbReference type="InterPro" id="IPR017853">
    <property type="entry name" value="GH"/>
</dbReference>
<keyword evidence="2" id="KW-0378">Hydrolase</keyword>
<evidence type="ECO:0000313" key="5">
    <source>
        <dbReference type="EMBL" id="OHT06805.1"/>
    </source>
</evidence>
<dbReference type="SMART" id="SM00642">
    <property type="entry name" value="Aamy"/>
    <property type="match status" value="1"/>
</dbReference>
<comment type="caution">
    <text evidence="5">The sequence shown here is derived from an EMBL/GenBank/DDBJ whole genome shotgun (WGS) entry which is preliminary data.</text>
</comment>
<dbReference type="InterPro" id="IPR013780">
    <property type="entry name" value="Glyco_hydro_b"/>
</dbReference>
<dbReference type="AlphaFoldDB" id="A0A1J4KBF3"/>
<dbReference type="GO" id="GO:0009313">
    <property type="term" value="P:oligosaccharide catabolic process"/>
    <property type="evidence" value="ECO:0007669"/>
    <property type="project" value="TreeGrafter"/>
</dbReference>
<protein>
    <submittedName>
        <fullName evidence="5">Alpha amylase</fullName>
    </submittedName>
</protein>
<dbReference type="RefSeq" id="XP_068359941.1">
    <property type="nucleotide sequence ID" value="XM_068504142.1"/>
</dbReference>
<evidence type="ECO:0000259" key="4">
    <source>
        <dbReference type="SMART" id="SM00642"/>
    </source>
</evidence>
<dbReference type="Gene3D" id="2.60.40.1180">
    <property type="entry name" value="Golgi alpha-mannosidase II"/>
    <property type="match status" value="1"/>
</dbReference>
<dbReference type="GO" id="GO:0004556">
    <property type="term" value="F:alpha-amylase activity"/>
    <property type="evidence" value="ECO:0007669"/>
    <property type="project" value="TreeGrafter"/>
</dbReference>
<dbReference type="FunFam" id="3.20.20.80:FF:000064">
    <property type="entry name" value="Oligo-1,6-glucosidase"/>
    <property type="match status" value="1"/>
</dbReference>
<dbReference type="SUPFAM" id="SSF51445">
    <property type="entry name" value="(Trans)glycosidases"/>
    <property type="match status" value="1"/>
</dbReference>
<feature type="domain" description="Glycosyl hydrolase family 13 catalytic" evidence="4">
    <location>
        <begin position="18"/>
        <end position="426"/>
    </location>
</feature>
<dbReference type="PANTHER" id="PTHR10357">
    <property type="entry name" value="ALPHA-AMYLASE FAMILY MEMBER"/>
    <property type="match status" value="1"/>
</dbReference>
<organism evidence="5 6">
    <name type="scientific">Tritrichomonas foetus</name>
    <dbReference type="NCBI Taxonomy" id="1144522"/>
    <lineage>
        <taxon>Eukaryota</taxon>
        <taxon>Metamonada</taxon>
        <taxon>Parabasalia</taxon>
        <taxon>Tritrichomonadida</taxon>
        <taxon>Tritrichomonadidae</taxon>
        <taxon>Tritrichomonas</taxon>
    </lineage>
</organism>
<dbReference type="InterPro" id="IPR045857">
    <property type="entry name" value="O16G_dom_2"/>
</dbReference>
<accession>A0A1J4KBF3</accession>
<dbReference type="VEuPathDB" id="TrichDB:TRFO_25111"/>
<proteinExistence type="inferred from homology"/>
<dbReference type="InterPro" id="IPR056300">
    <property type="entry name" value="SusG-like_C"/>
</dbReference>
<dbReference type="PANTHER" id="PTHR10357:SF179">
    <property type="entry name" value="NEUTRAL AND BASIC AMINO ACID TRANSPORT PROTEIN RBAT"/>
    <property type="match status" value="1"/>
</dbReference>
<sequence length="563" mass="64730">MSQNQSSRKWYQNAVVYQIYPRSFYDTNNDGVGDINGIRQKLNYIKSLGVNVIWLCPVYSSPMVDNGYDISDYRNIDQSFGTLEDMDNLIKEAGELGMKVLMDLVVNHCSDKHVWFQEAIKDPKSKYANYFLFQETTNGKAPNNLRSHFGDPAWTNIPGTNRWYFHAFAPEQPDLNWENPELREEIYDMVNWWLDKGLGGFRIDAIGNLKKDKQVFEHKHFEADGPDGLTNCDPYILSQPGIEVYLSELNERTFKPHDAMTVAEVDVPPELLPQFVGPNGFFSMAFDFSYTDIDVKCVPQFEDPTFTVDDIRDCIYKSQLDAQAVGWTAPYLENHDQCRSLNKYIPNDEDRGYKSASMLGTLFFCLRGTPFIYQGEELGMTNVVMNDISEYNDVLVQNQVKVGLDIGKTKEWMLRYFNRRSRDNARTPFPWNGEENAGSTGKGVKPWLKVNPNNNVINVEKEEKDENSVLNFYRRLIDLRQNSEIHDELVYGNFVTTEHKGGIIAYRRQYNGRSVLVINNFVNTEQIIDAPKGKLVFQNFGPLNESNGKVTVAPFQSLVFLEN</sequence>
<evidence type="ECO:0000256" key="3">
    <source>
        <dbReference type="ARBA" id="ARBA00023295"/>
    </source>
</evidence>
<dbReference type="InterPro" id="IPR006047">
    <property type="entry name" value="GH13_cat_dom"/>
</dbReference>
<dbReference type="OrthoDB" id="204980at2759"/>
<dbReference type="Gene3D" id="3.20.20.80">
    <property type="entry name" value="Glycosidases"/>
    <property type="match status" value="1"/>
</dbReference>
<keyword evidence="6" id="KW-1185">Reference proteome</keyword>
<dbReference type="CDD" id="cd11333">
    <property type="entry name" value="AmyAc_SI_OligoGlu_DGase"/>
    <property type="match status" value="1"/>
</dbReference>
<gene>
    <name evidence="5" type="ORF">TRFO_25111</name>
</gene>
<dbReference type="Proteomes" id="UP000179807">
    <property type="component" value="Unassembled WGS sequence"/>
</dbReference>
<dbReference type="GeneID" id="94838846"/>
<dbReference type="Pfam" id="PF00128">
    <property type="entry name" value="Alpha-amylase"/>
    <property type="match status" value="1"/>
</dbReference>
<evidence type="ECO:0000313" key="6">
    <source>
        <dbReference type="Proteomes" id="UP000179807"/>
    </source>
</evidence>
<dbReference type="SUPFAM" id="SSF51011">
    <property type="entry name" value="Glycosyl hydrolase domain"/>
    <property type="match status" value="1"/>
</dbReference>
<dbReference type="Gene3D" id="3.90.400.10">
    <property type="entry name" value="Oligo-1,6-glucosidase, Domain 2"/>
    <property type="match status" value="1"/>
</dbReference>
<reference evidence="5" key="1">
    <citation type="submission" date="2016-10" db="EMBL/GenBank/DDBJ databases">
        <authorList>
            <person name="Benchimol M."/>
            <person name="Almeida L.G."/>
            <person name="Vasconcelos A.T."/>
            <person name="Perreira-Neves A."/>
            <person name="Rosa I.A."/>
            <person name="Tasca T."/>
            <person name="Bogo M.R."/>
            <person name="de Souza W."/>
        </authorList>
    </citation>
    <scope>NUCLEOTIDE SEQUENCE [LARGE SCALE GENOMIC DNA]</scope>
    <source>
        <strain evidence="5">K</strain>
    </source>
</reference>
<evidence type="ECO:0000256" key="1">
    <source>
        <dbReference type="ARBA" id="ARBA00008061"/>
    </source>
</evidence>